<dbReference type="SMART" id="SM01217">
    <property type="entry name" value="Fn3_like"/>
    <property type="match status" value="1"/>
</dbReference>
<dbReference type="PANTHER" id="PTHR42715:SF10">
    <property type="entry name" value="BETA-GLUCOSIDASE"/>
    <property type="match status" value="1"/>
</dbReference>
<dbReference type="InterPro" id="IPR002772">
    <property type="entry name" value="Glyco_hydro_3_C"/>
</dbReference>
<dbReference type="InterPro" id="IPR017853">
    <property type="entry name" value="GH"/>
</dbReference>
<dbReference type="Gene3D" id="3.20.20.300">
    <property type="entry name" value="Glycoside hydrolase, family 3, N-terminal domain"/>
    <property type="match status" value="2"/>
</dbReference>
<dbReference type="InterPro" id="IPR001764">
    <property type="entry name" value="Glyco_hydro_3_N"/>
</dbReference>
<protein>
    <submittedName>
        <fullName evidence="4">Glycosyl hydrolase</fullName>
    </submittedName>
</protein>
<accession>A0A7Z8K1U6</accession>
<dbReference type="GO" id="GO:0005975">
    <property type="term" value="P:carbohydrate metabolic process"/>
    <property type="evidence" value="ECO:0007669"/>
    <property type="project" value="InterPro"/>
</dbReference>
<evidence type="ECO:0000313" key="5">
    <source>
        <dbReference type="Proteomes" id="UP000308121"/>
    </source>
</evidence>
<evidence type="ECO:0000256" key="2">
    <source>
        <dbReference type="ARBA" id="ARBA00022801"/>
    </source>
</evidence>
<dbReference type="Pfam" id="PF01915">
    <property type="entry name" value="Glyco_hydro_3_C"/>
    <property type="match status" value="1"/>
</dbReference>
<dbReference type="InterPro" id="IPR050288">
    <property type="entry name" value="Cellulose_deg_GH3"/>
</dbReference>
<sequence length="800" mass="84379">MIENLTLLEKAALLTGKTVWETHDLPRHGVRSLWLADGPHGVRKQTGAADHLGIAESQPATCFPTAAAVANTWDPELAEEVGRALGAEAAAQDVDVLLGPGLNIKRSPLGGRNFEYFSEDPLLAGRMAAGYVRGIQSAGVAACPKHYAANSQELRRMASDSVVDERTLREIYLTAFGIVVETARPRTIMSSYNLVNGTYAHEDPFLLGTVLRDEWGFDGAVVSDWGGSNDIVAAAAAGGTLEMPAAGLDSVRQLVAAVRDGRLAEADLDARAAEVLRLVADAREPGTAAPVDEAAHHALARRVAARAAVLLKNEDAILPLAAGTRVAVIGDFARTPRYQGAGSSAVNPTRLDSVLDVIGSSGLEMTSFAAGFRRNGTPDAALRAEAVEAARGADVALLFLGLDEIAESEGLDRATLALHAAQTELLEAVAAVNPRTVVVLSAGGVVEMPWLASARALVHGYLSGQAGAGALLDVLTGAVNPAGRLAETVPVRLSDTPTADTFPGQQRTAEYREGLFVGYRYYTTAGVPVTFPFGFGLSYTTFAYSGLTATEESATVTVTNTGAVAGSDVVQVYVRRETPGVHRPDRTLAGFARVELAPGESATVTVPLGDAAFRHWGLRTRSWEVERGTWTVLAGANVADLPLTAAIEVAGTVPASHDDPAPARYRTGDVRHVPDADFAALLGRPVPAASWSGPLGVNDALGRMQTARSPLARLAYRVLALLRDRADRKGKPDLNILFLLNMPFRAIGKMTNGMVSAEMVDGIVRIVNGHFFAGAGATIRGFVRNRRANRTTARRLRGDA</sequence>
<evidence type="ECO:0000313" key="4">
    <source>
        <dbReference type="EMBL" id="TKR27215.1"/>
    </source>
</evidence>
<dbReference type="AlphaFoldDB" id="A0A7Z8K1U6"/>
<feature type="domain" description="Fibronectin type III-like" evidence="3">
    <location>
        <begin position="568"/>
        <end position="638"/>
    </location>
</feature>
<comment type="caution">
    <text evidence="4">The sequence shown here is derived from an EMBL/GenBank/DDBJ whole genome shotgun (WGS) entry which is preliminary data.</text>
</comment>
<organism evidence="4 5">
    <name type="scientific">Cellulomonas hominis</name>
    <dbReference type="NCBI Taxonomy" id="156981"/>
    <lineage>
        <taxon>Bacteria</taxon>
        <taxon>Bacillati</taxon>
        <taxon>Actinomycetota</taxon>
        <taxon>Actinomycetes</taxon>
        <taxon>Micrococcales</taxon>
        <taxon>Cellulomonadaceae</taxon>
        <taxon>Cellulomonas</taxon>
    </lineage>
</organism>
<dbReference type="GO" id="GO:0004553">
    <property type="term" value="F:hydrolase activity, hydrolyzing O-glycosyl compounds"/>
    <property type="evidence" value="ECO:0007669"/>
    <property type="project" value="InterPro"/>
</dbReference>
<dbReference type="InterPro" id="IPR026891">
    <property type="entry name" value="Fn3-like"/>
</dbReference>
<dbReference type="InterPro" id="IPR013783">
    <property type="entry name" value="Ig-like_fold"/>
</dbReference>
<dbReference type="Pfam" id="PF14310">
    <property type="entry name" value="Fn3-like"/>
    <property type="match status" value="1"/>
</dbReference>
<evidence type="ECO:0000259" key="3">
    <source>
        <dbReference type="SMART" id="SM01217"/>
    </source>
</evidence>
<dbReference type="InterPro" id="IPR036962">
    <property type="entry name" value="Glyco_hydro_3_N_sf"/>
</dbReference>
<dbReference type="PANTHER" id="PTHR42715">
    <property type="entry name" value="BETA-GLUCOSIDASE"/>
    <property type="match status" value="1"/>
</dbReference>
<proteinExistence type="inferred from homology"/>
<dbReference type="PRINTS" id="PR00133">
    <property type="entry name" value="GLHYDRLASE3"/>
</dbReference>
<dbReference type="SUPFAM" id="SSF52279">
    <property type="entry name" value="Beta-D-glucan exohydrolase, C-terminal domain"/>
    <property type="match status" value="1"/>
</dbReference>
<dbReference type="SUPFAM" id="SSF51445">
    <property type="entry name" value="(Trans)glycosidases"/>
    <property type="match status" value="1"/>
</dbReference>
<keyword evidence="2 4" id="KW-0378">Hydrolase</keyword>
<dbReference type="Pfam" id="PF00933">
    <property type="entry name" value="Glyco_hydro_3"/>
    <property type="match status" value="1"/>
</dbReference>
<dbReference type="EMBL" id="SZYE01000005">
    <property type="protein sequence ID" value="TKR27215.1"/>
    <property type="molecule type" value="Genomic_DNA"/>
</dbReference>
<evidence type="ECO:0000256" key="1">
    <source>
        <dbReference type="ARBA" id="ARBA00005336"/>
    </source>
</evidence>
<comment type="similarity">
    <text evidence="1">Belongs to the glycosyl hydrolase 3 family.</text>
</comment>
<dbReference type="InterPro" id="IPR036881">
    <property type="entry name" value="Glyco_hydro_3_C_sf"/>
</dbReference>
<dbReference type="RefSeq" id="WP_154727980.1">
    <property type="nucleotide sequence ID" value="NZ_SZYE01000005.1"/>
</dbReference>
<dbReference type="Proteomes" id="UP000308121">
    <property type="component" value="Unassembled WGS sequence"/>
</dbReference>
<name>A0A7Z8K1U6_9CELL</name>
<reference evidence="4 5" key="1">
    <citation type="submission" date="2019-05" db="EMBL/GenBank/DDBJ databases">
        <title>Genome sequence of Cellulomonas hominis strain CS1.</title>
        <authorList>
            <person name="Belmont J."/>
            <person name="Maclea K.S."/>
        </authorList>
    </citation>
    <scope>NUCLEOTIDE SEQUENCE [LARGE SCALE GENOMIC DNA]</scope>
    <source>
        <strain evidence="4 5">CS1</strain>
    </source>
</reference>
<dbReference type="Gene3D" id="2.60.40.10">
    <property type="entry name" value="Immunoglobulins"/>
    <property type="match status" value="1"/>
</dbReference>
<dbReference type="Gene3D" id="3.40.50.1700">
    <property type="entry name" value="Glycoside hydrolase family 3 C-terminal domain"/>
    <property type="match status" value="2"/>
</dbReference>
<dbReference type="OrthoDB" id="3187562at2"/>
<gene>
    <name evidence="4" type="ORF">FA014_01710</name>
</gene>